<keyword evidence="4" id="KW-1185">Reference proteome</keyword>
<name>A0A3D9ZSB4_9ACTN</name>
<comment type="caution">
    <text evidence="3">The sequence shown here is derived from an EMBL/GenBank/DDBJ whole genome shotgun (WGS) entry which is preliminary data.</text>
</comment>
<accession>A0A3D9ZSB4</accession>
<dbReference type="OrthoDB" id="9807744at2"/>
<dbReference type="Proteomes" id="UP000256913">
    <property type="component" value="Unassembled WGS sequence"/>
</dbReference>
<feature type="transmembrane region" description="Helical" evidence="1">
    <location>
        <begin position="210"/>
        <end position="230"/>
    </location>
</feature>
<keyword evidence="1" id="KW-0472">Membrane</keyword>
<protein>
    <submittedName>
        <fullName evidence="3">Uncharacterized protein DUF418</fullName>
    </submittedName>
</protein>
<dbReference type="PANTHER" id="PTHR30590">
    <property type="entry name" value="INNER MEMBRANE PROTEIN"/>
    <property type="match status" value="1"/>
</dbReference>
<feature type="transmembrane region" description="Helical" evidence="1">
    <location>
        <begin position="236"/>
        <end position="254"/>
    </location>
</feature>
<keyword evidence="1" id="KW-1133">Transmembrane helix</keyword>
<feature type="transmembrane region" description="Helical" evidence="1">
    <location>
        <begin position="81"/>
        <end position="102"/>
    </location>
</feature>
<dbReference type="PANTHER" id="PTHR30590:SF2">
    <property type="entry name" value="INNER MEMBRANE PROTEIN"/>
    <property type="match status" value="1"/>
</dbReference>
<feature type="domain" description="DUF418" evidence="2">
    <location>
        <begin position="135"/>
        <end position="267"/>
    </location>
</feature>
<organism evidence="3 4">
    <name type="scientific">Asanoa ferruginea</name>
    <dbReference type="NCBI Taxonomy" id="53367"/>
    <lineage>
        <taxon>Bacteria</taxon>
        <taxon>Bacillati</taxon>
        <taxon>Actinomycetota</taxon>
        <taxon>Actinomycetes</taxon>
        <taxon>Micromonosporales</taxon>
        <taxon>Micromonosporaceae</taxon>
        <taxon>Asanoa</taxon>
    </lineage>
</organism>
<evidence type="ECO:0000259" key="2">
    <source>
        <dbReference type="Pfam" id="PF04235"/>
    </source>
</evidence>
<evidence type="ECO:0000313" key="4">
    <source>
        <dbReference type="Proteomes" id="UP000256913"/>
    </source>
</evidence>
<feature type="transmembrane region" description="Helical" evidence="1">
    <location>
        <begin position="168"/>
        <end position="190"/>
    </location>
</feature>
<feature type="transmembrane region" description="Helical" evidence="1">
    <location>
        <begin position="48"/>
        <end position="69"/>
    </location>
</feature>
<keyword evidence="1" id="KW-0812">Transmembrane</keyword>
<proteinExistence type="predicted"/>
<dbReference type="EMBL" id="QUMQ01000001">
    <property type="protein sequence ID" value="REG00132.1"/>
    <property type="molecule type" value="Genomic_DNA"/>
</dbReference>
<dbReference type="AlphaFoldDB" id="A0A3D9ZSB4"/>
<dbReference type="Pfam" id="PF04235">
    <property type="entry name" value="DUF418"/>
    <property type="match status" value="1"/>
</dbReference>
<feature type="transmembrane region" description="Helical" evidence="1">
    <location>
        <begin position="143"/>
        <end position="162"/>
    </location>
</feature>
<feature type="transmembrane region" description="Helical" evidence="1">
    <location>
        <begin position="24"/>
        <end position="42"/>
    </location>
</feature>
<reference evidence="3 4" key="1">
    <citation type="submission" date="2018-08" db="EMBL/GenBank/DDBJ databases">
        <title>Sequencing the genomes of 1000 actinobacteria strains.</title>
        <authorList>
            <person name="Klenk H.-P."/>
        </authorList>
    </citation>
    <scope>NUCLEOTIDE SEQUENCE [LARGE SCALE GENOMIC DNA]</scope>
    <source>
        <strain evidence="3 4">DSM 44099</strain>
    </source>
</reference>
<feature type="transmembrane region" description="Helical" evidence="1">
    <location>
        <begin position="114"/>
        <end position="131"/>
    </location>
</feature>
<dbReference type="RefSeq" id="WP_116071442.1">
    <property type="nucleotide sequence ID" value="NZ_BONB01000003.1"/>
</dbReference>
<sequence>MSSQVAQRRTGPAPGAGQPRDVDALRGFALFGMLVVTISSFGAPHVVVVLFVELTFLLLFAFLLGYSGGGRVRHLIRPRTALILAGGLIAAVAAMVGALSFADGPTPLPGPVRVQVPLALALFLVGLAAGGRRLLAHARLLSLAQVIGFRVGVAGAVASALLSPLPALALTVPTALFLAAACGATLLRFFRTAAGAGLADALAPAGRMALSNYLGQSVVLALLFTGFSLGTLLSTLVGGGLFAGQIVVSAWWLGRHSCGPVEWLLRRPRWDV</sequence>
<dbReference type="InterPro" id="IPR007349">
    <property type="entry name" value="DUF418"/>
</dbReference>
<evidence type="ECO:0000256" key="1">
    <source>
        <dbReference type="SAM" id="Phobius"/>
    </source>
</evidence>
<dbReference type="InterPro" id="IPR052529">
    <property type="entry name" value="Bact_Transport_Assoc"/>
</dbReference>
<gene>
    <name evidence="3" type="ORF">DFJ67_6180</name>
</gene>
<evidence type="ECO:0000313" key="3">
    <source>
        <dbReference type="EMBL" id="REG00132.1"/>
    </source>
</evidence>